<reference evidence="2 3" key="1">
    <citation type="journal article" date="2015" name="Genome Announc.">
        <title>Expanding the biotechnology potential of lactobacilli through comparative genomics of 213 strains and associated genera.</title>
        <authorList>
            <person name="Sun Z."/>
            <person name="Harris H.M."/>
            <person name="McCann A."/>
            <person name="Guo C."/>
            <person name="Argimon S."/>
            <person name="Zhang W."/>
            <person name="Yang X."/>
            <person name="Jeffery I.B."/>
            <person name="Cooney J.C."/>
            <person name="Kagawa T.F."/>
            <person name="Liu W."/>
            <person name="Song Y."/>
            <person name="Salvetti E."/>
            <person name="Wrobel A."/>
            <person name="Rasinkangas P."/>
            <person name="Parkhill J."/>
            <person name="Rea M.C."/>
            <person name="O'Sullivan O."/>
            <person name="Ritari J."/>
            <person name="Douillard F.P."/>
            <person name="Paul Ross R."/>
            <person name="Yang R."/>
            <person name="Briner A.E."/>
            <person name="Felis G.E."/>
            <person name="de Vos W.M."/>
            <person name="Barrangou R."/>
            <person name="Klaenhammer T.R."/>
            <person name="Caufield P.W."/>
            <person name="Cui Y."/>
            <person name="Zhang H."/>
            <person name="O'Toole P.W."/>
        </authorList>
    </citation>
    <scope>NUCLEOTIDE SEQUENCE [LARGE SCALE GENOMIC DNA]</scope>
    <source>
        <strain evidence="2 3">DSM 20001</strain>
    </source>
</reference>
<keyword evidence="1" id="KW-0812">Transmembrane</keyword>
<evidence type="ECO:0000313" key="3">
    <source>
        <dbReference type="Proteomes" id="UP000051181"/>
    </source>
</evidence>
<feature type="transmembrane region" description="Helical" evidence="1">
    <location>
        <begin position="9"/>
        <end position="26"/>
    </location>
</feature>
<dbReference type="PATRIC" id="fig|913848.6.peg.1847"/>
<evidence type="ECO:0000313" key="2">
    <source>
        <dbReference type="EMBL" id="KRK15324.1"/>
    </source>
</evidence>
<keyword evidence="1" id="KW-0472">Membrane</keyword>
<name>A0A0R1F057_9LACO</name>
<dbReference type="EMBL" id="AZCN01000051">
    <property type="protein sequence ID" value="KRK15324.1"/>
    <property type="molecule type" value="Genomic_DNA"/>
</dbReference>
<accession>A0A0R1F057</accession>
<dbReference type="Proteomes" id="UP000051181">
    <property type="component" value="Unassembled WGS sequence"/>
</dbReference>
<feature type="transmembrane region" description="Helical" evidence="1">
    <location>
        <begin position="32"/>
        <end position="50"/>
    </location>
</feature>
<organism evidence="2 3">
    <name type="scientific">Loigolactobacillus coryniformis subsp. coryniformis KCTC 3167 = DSM 20001</name>
    <dbReference type="NCBI Taxonomy" id="913848"/>
    <lineage>
        <taxon>Bacteria</taxon>
        <taxon>Bacillati</taxon>
        <taxon>Bacillota</taxon>
        <taxon>Bacilli</taxon>
        <taxon>Lactobacillales</taxon>
        <taxon>Lactobacillaceae</taxon>
        <taxon>Loigolactobacillus</taxon>
    </lineage>
</organism>
<dbReference type="AlphaFoldDB" id="A0A0R1F057"/>
<proteinExistence type="predicted"/>
<protein>
    <submittedName>
        <fullName evidence="2">Uncharacterized protein</fullName>
    </submittedName>
</protein>
<sequence length="55" mass="6166">MVMGRSRHLALFFFVFYLVLLVAVAFGQNMLAMYMMAIGMLLDAGLALVASHKRK</sequence>
<comment type="caution">
    <text evidence="2">The sequence shown here is derived from an EMBL/GenBank/DDBJ whole genome shotgun (WGS) entry which is preliminary data.</text>
</comment>
<evidence type="ECO:0000256" key="1">
    <source>
        <dbReference type="SAM" id="Phobius"/>
    </source>
</evidence>
<gene>
    <name evidence="2" type="ORF">FD22_GL001804</name>
</gene>
<keyword evidence="1" id="KW-1133">Transmembrane helix</keyword>